<protein>
    <recommendedName>
        <fullName evidence="3">SCP2 domain-containing protein</fullName>
    </recommendedName>
</protein>
<dbReference type="EMBL" id="CP129013">
    <property type="protein sequence ID" value="WLR41338.1"/>
    <property type="molecule type" value="Genomic_DNA"/>
</dbReference>
<sequence>MDEFPILNEAVKKMVPPYKLTVCFQKEKQNDLYILKKQGLIKCEITNVQVDIVIKVTEPFFENLVKGKVSLYSLIKSNEVTVKGSYRHILKLDAILYLRNII</sequence>
<reference evidence="1 2" key="1">
    <citation type="submission" date="2023-06" db="EMBL/GenBank/DDBJ databases">
        <title>Five Gram-positive bacteria isolated from mangrove sediments in Shenzhen, Guangdong, China.</title>
        <authorList>
            <person name="Yu S."/>
            <person name="Zheng W."/>
            <person name="Huang Y."/>
        </authorList>
    </citation>
    <scope>NUCLEOTIDE SEQUENCE [LARGE SCALE GENOMIC DNA]</scope>
    <source>
        <strain evidence="1 2">SaN35-3</strain>
    </source>
</reference>
<organism evidence="1 2">
    <name type="scientific">Bacillus carboniphilus</name>
    <dbReference type="NCBI Taxonomy" id="86663"/>
    <lineage>
        <taxon>Bacteria</taxon>
        <taxon>Bacillati</taxon>
        <taxon>Bacillota</taxon>
        <taxon>Bacilli</taxon>
        <taxon>Bacillales</taxon>
        <taxon>Bacillaceae</taxon>
        <taxon>Bacillus</taxon>
    </lineage>
</organism>
<dbReference type="SUPFAM" id="SSF55718">
    <property type="entry name" value="SCP-like"/>
    <property type="match status" value="1"/>
</dbReference>
<dbReference type="Proteomes" id="UP001197974">
    <property type="component" value="Chromosome"/>
</dbReference>
<evidence type="ECO:0000313" key="1">
    <source>
        <dbReference type="EMBL" id="WLR41338.1"/>
    </source>
</evidence>
<gene>
    <name evidence="1" type="ORF">LC087_10440</name>
</gene>
<name>A0ABY9JS71_9BACI</name>
<evidence type="ECO:0008006" key="3">
    <source>
        <dbReference type="Google" id="ProtNLM"/>
    </source>
</evidence>
<dbReference type="Gene3D" id="3.30.1050.10">
    <property type="entry name" value="SCP2 sterol-binding domain"/>
    <property type="match status" value="1"/>
</dbReference>
<dbReference type="InterPro" id="IPR036527">
    <property type="entry name" value="SCP2_sterol-bd_dom_sf"/>
</dbReference>
<proteinExistence type="predicted"/>
<dbReference type="RefSeq" id="WP_226541094.1">
    <property type="nucleotide sequence ID" value="NZ_CP129013.1"/>
</dbReference>
<keyword evidence="2" id="KW-1185">Reference proteome</keyword>
<evidence type="ECO:0000313" key="2">
    <source>
        <dbReference type="Proteomes" id="UP001197974"/>
    </source>
</evidence>
<accession>A0ABY9JS71</accession>